<dbReference type="PANTHER" id="PTHR43316:SF3">
    <property type="entry name" value="HALOACID DEHALOGENASE, TYPE II (AFU_ORTHOLOGUE AFUA_2G07750)-RELATED"/>
    <property type="match status" value="1"/>
</dbReference>
<proteinExistence type="inferred from homology"/>
<sequence>MNEKYEDIKVNSIGRRIILGFAAAAAALPIAVQMNVAHGAVEIPAALRGIKAMTFDIQGTLFDYYTPFIGISADVGSRTAIHQNWPGFLAEWNAGAGSIIQEVITKKRSWIPPGQVFRKSLDNLITARGLAAKFDEADRVELMTVWSRMVPWHDSVTGIKSLQQKVTVATLSNAGMAAVIGLVKHAGLAFDAVLSGELVHSYKPSPDVYRSASTYLGFPPSEIMMVAAHKFDLKAAKANGFRTAYIPRPFEIGPATKVDHSPEPYIDIIARDLVALSANIEPA</sequence>
<dbReference type="InterPro" id="IPR023214">
    <property type="entry name" value="HAD_sf"/>
</dbReference>
<dbReference type="EC" id="3.8.1.2" evidence="3"/>
<organism evidence="4 5">
    <name type="scientific">Acidisoma cellulosilyticum</name>
    <dbReference type="NCBI Taxonomy" id="2802395"/>
    <lineage>
        <taxon>Bacteria</taxon>
        <taxon>Pseudomonadati</taxon>
        <taxon>Pseudomonadota</taxon>
        <taxon>Alphaproteobacteria</taxon>
        <taxon>Acetobacterales</taxon>
        <taxon>Acidocellaceae</taxon>
        <taxon>Acidisoma</taxon>
    </lineage>
</organism>
<gene>
    <name evidence="4" type="ORF">ACELLULO517_20515</name>
</gene>
<dbReference type="NCBIfam" id="TIGR01493">
    <property type="entry name" value="HAD-SF-IA-v2"/>
    <property type="match status" value="1"/>
</dbReference>
<dbReference type="Gene3D" id="1.10.150.240">
    <property type="entry name" value="Putative phosphatase, domain 2"/>
    <property type="match status" value="1"/>
</dbReference>
<evidence type="ECO:0000256" key="2">
    <source>
        <dbReference type="ARBA" id="ARBA00022801"/>
    </source>
</evidence>
<dbReference type="InterPro" id="IPR006439">
    <property type="entry name" value="HAD-SF_hydro_IA"/>
</dbReference>
<evidence type="ECO:0000313" key="4">
    <source>
        <dbReference type="EMBL" id="MCB8882640.1"/>
    </source>
</evidence>
<dbReference type="NCBIfam" id="TIGR01428">
    <property type="entry name" value="HAD_type_II"/>
    <property type="match status" value="1"/>
</dbReference>
<evidence type="ECO:0000313" key="5">
    <source>
        <dbReference type="Proteomes" id="UP000721844"/>
    </source>
</evidence>
<dbReference type="Pfam" id="PF00702">
    <property type="entry name" value="Hydrolase"/>
    <property type="match status" value="1"/>
</dbReference>
<accession>A0A963Z4B9</accession>
<comment type="similarity">
    <text evidence="1 3">Belongs to the HAD-like hydrolase superfamily. S-2-haloalkanoic acid dehalogenase family.</text>
</comment>
<evidence type="ECO:0000256" key="3">
    <source>
        <dbReference type="RuleBase" id="RU368077"/>
    </source>
</evidence>
<dbReference type="InterPro" id="IPR036412">
    <property type="entry name" value="HAD-like_sf"/>
</dbReference>
<dbReference type="PANTHER" id="PTHR43316">
    <property type="entry name" value="HYDROLASE, HALOACID DELAHOGENASE-RELATED"/>
    <property type="match status" value="1"/>
</dbReference>
<comment type="catalytic activity">
    <reaction evidence="3">
        <text>an (S)-2-haloacid + H2O = a (2R)-2-hydroxycarboxylate + a halide anion + H(+)</text>
        <dbReference type="Rhea" id="RHEA:11192"/>
        <dbReference type="ChEBI" id="CHEBI:15377"/>
        <dbReference type="ChEBI" id="CHEBI:15378"/>
        <dbReference type="ChEBI" id="CHEBI:16042"/>
        <dbReference type="ChEBI" id="CHEBI:58314"/>
        <dbReference type="ChEBI" id="CHEBI:137405"/>
        <dbReference type="EC" id="3.8.1.2"/>
    </reaction>
</comment>
<comment type="caution">
    <text evidence="4">The sequence shown here is derived from an EMBL/GenBank/DDBJ whole genome shotgun (WGS) entry which is preliminary data.</text>
</comment>
<dbReference type="PRINTS" id="PR00413">
    <property type="entry name" value="HADHALOGNASE"/>
</dbReference>
<protein>
    <recommendedName>
        <fullName evidence="3">(S)-2-haloacid dehalogenase</fullName>
        <ecNumber evidence="3">3.8.1.2</ecNumber>
    </recommendedName>
    <alternativeName>
        <fullName evidence="3">2-haloalkanoic acid dehalogenase</fullName>
    </alternativeName>
    <alternativeName>
        <fullName evidence="3">Halocarboxylic acid halidohydrolase</fullName>
    </alternativeName>
    <alternativeName>
        <fullName evidence="3">L-2-haloacid dehalogenase</fullName>
    </alternativeName>
</protein>
<name>A0A963Z4B9_9PROT</name>
<reference evidence="4 5" key="1">
    <citation type="journal article" date="2021" name="Microorganisms">
        <title>Acidisoma silvae sp. nov. and Acidisomacellulosilytica sp. nov., Two Acidophilic Bacteria Isolated from Decaying Wood, Hydrolyzing Cellulose and Producing Poly-3-hydroxybutyrate.</title>
        <authorList>
            <person name="Mieszkin S."/>
            <person name="Pouder E."/>
            <person name="Uroz S."/>
            <person name="Simon-Colin C."/>
            <person name="Alain K."/>
        </authorList>
    </citation>
    <scope>NUCLEOTIDE SEQUENCE [LARGE SCALE GENOMIC DNA]</scope>
    <source>
        <strain evidence="4 5">HW T5.17</strain>
    </source>
</reference>
<comment type="function">
    <text evidence="3">Catalyzes the hydrolytic dehalogenation of small (S)-2-haloalkanoic acids to yield the corresponding (R)-2-hydroxyalkanoic acids.</text>
</comment>
<keyword evidence="5" id="KW-1185">Reference proteome</keyword>
<dbReference type="Gene3D" id="3.40.50.1000">
    <property type="entry name" value="HAD superfamily/HAD-like"/>
    <property type="match status" value="1"/>
</dbReference>
<evidence type="ECO:0000256" key="1">
    <source>
        <dbReference type="ARBA" id="ARBA00008106"/>
    </source>
</evidence>
<dbReference type="InterPro" id="IPR023198">
    <property type="entry name" value="PGP-like_dom2"/>
</dbReference>
<dbReference type="AlphaFoldDB" id="A0A963Z4B9"/>
<keyword evidence="2 3" id="KW-0378">Hydrolase</keyword>
<dbReference type="SUPFAM" id="SSF56784">
    <property type="entry name" value="HAD-like"/>
    <property type="match status" value="1"/>
</dbReference>
<dbReference type="EMBL" id="JAESVA010000008">
    <property type="protein sequence ID" value="MCB8882640.1"/>
    <property type="molecule type" value="Genomic_DNA"/>
</dbReference>
<dbReference type="GO" id="GO:0018784">
    <property type="term" value="F:(S)-2-haloacid dehalogenase activity"/>
    <property type="evidence" value="ECO:0007669"/>
    <property type="project" value="UniProtKB-UniRule"/>
</dbReference>
<dbReference type="RefSeq" id="WP_227309298.1">
    <property type="nucleotide sequence ID" value="NZ_JAESVA010000008.1"/>
</dbReference>
<dbReference type="InterPro" id="IPR051540">
    <property type="entry name" value="S-2-haloacid_dehalogenase"/>
</dbReference>
<dbReference type="InterPro" id="IPR006328">
    <property type="entry name" value="2-HAD"/>
</dbReference>
<dbReference type="Proteomes" id="UP000721844">
    <property type="component" value="Unassembled WGS sequence"/>
</dbReference>